<feature type="compositionally biased region" description="Basic residues" evidence="1">
    <location>
        <begin position="276"/>
        <end position="290"/>
    </location>
</feature>
<evidence type="ECO:0000313" key="2">
    <source>
        <dbReference type="EMBL" id="KAK0617570.1"/>
    </source>
</evidence>
<dbReference type="EMBL" id="JAULSU010000005">
    <property type="protein sequence ID" value="KAK0617570.1"/>
    <property type="molecule type" value="Genomic_DNA"/>
</dbReference>
<dbReference type="AlphaFoldDB" id="A0AA40BXS7"/>
<evidence type="ECO:0000256" key="1">
    <source>
        <dbReference type="SAM" id="MobiDB-lite"/>
    </source>
</evidence>
<gene>
    <name evidence="2" type="ORF">B0T14DRAFT_590307</name>
</gene>
<dbReference type="Proteomes" id="UP001175000">
    <property type="component" value="Unassembled WGS sequence"/>
</dbReference>
<keyword evidence="3" id="KW-1185">Reference proteome</keyword>
<protein>
    <submittedName>
        <fullName evidence="2">Uncharacterized protein</fullName>
    </submittedName>
</protein>
<comment type="caution">
    <text evidence="2">The sequence shown here is derived from an EMBL/GenBank/DDBJ whole genome shotgun (WGS) entry which is preliminary data.</text>
</comment>
<organism evidence="2 3">
    <name type="scientific">Immersiella caudata</name>
    <dbReference type="NCBI Taxonomy" id="314043"/>
    <lineage>
        <taxon>Eukaryota</taxon>
        <taxon>Fungi</taxon>
        <taxon>Dikarya</taxon>
        <taxon>Ascomycota</taxon>
        <taxon>Pezizomycotina</taxon>
        <taxon>Sordariomycetes</taxon>
        <taxon>Sordariomycetidae</taxon>
        <taxon>Sordariales</taxon>
        <taxon>Lasiosphaeriaceae</taxon>
        <taxon>Immersiella</taxon>
    </lineage>
</organism>
<feature type="region of interest" description="Disordered" evidence="1">
    <location>
        <begin position="197"/>
        <end position="317"/>
    </location>
</feature>
<proteinExistence type="predicted"/>
<reference evidence="2" key="1">
    <citation type="submission" date="2023-06" db="EMBL/GenBank/DDBJ databases">
        <title>Genome-scale phylogeny and comparative genomics of the fungal order Sordariales.</title>
        <authorList>
            <consortium name="Lawrence Berkeley National Laboratory"/>
            <person name="Hensen N."/>
            <person name="Bonometti L."/>
            <person name="Westerberg I."/>
            <person name="Brannstrom I.O."/>
            <person name="Guillou S."/>
            <person name="Cros-Aarteil S."/>
            <person name="Calhoun S."/>
            <person name="Haridas S."/>
            <person name="Kuo A."/>
            <person name="Mondo S."/>
            <person name="Pangilinan J."/>
            <person name="Riley R."/>
            <person name="Labutti K."/>
            <person name="Andreopoulos B."/>
            <person name="Lipzen A."/>
            <person name="Chen C."/>
            <person name="Yanf M."/>
            <person name="Daum C."/>
            <person name="Ng V."/>
            <person name="Clum A."/>
            <person name="Steindorff A."/>
            <person name="Ohm R."/>
            <person name="Martin F."/>
            <person name="Silar P."/>
            <person name="Natvig D."/>
            <person name="Lalanne C."/>
            <person name="Gautier V."/>
            <person name="Ament-Velasquez S.L."/>
            <person name="Kruys A."/>
            <person name="Hutchinson M.I."/>
            <person name="Powell A.J."/>
            <person name="Barry K."/>
            <person name="Miller A.N."/>
            <person name="Grigoriev I.V."/>
            <person name="Debuchy R."/>
            <person name="Gladieux P."/>
            <person name="Thoren M.H."/>
            <person name="Johannesson H."/>
        </authorList>
    </citation>
    <scope>NUCLEOTIDE SEQUENCE</scope>
    <source>
        <strain evidence="2">CBS 606.72</strain>
    </source>
</reference>
<sequence length="317" mass="36029">MAEAHREAPKTPVQRLASSQLSPELVDRQGKVLAWVMKPKSESGLGACGYQGAGCKVDQAITDVCNLLYDDKDAPRLVSVEYFYHLVWALLYAASRSDFPWYDDLIHWRYSGTRPAEEYLDYVYRRQVTEGRMLGALAHGPEVAQPPRVSFGKGRRLPREEYAEIMLRISTHVSQYNANSPPFTAHALQQPIPIPQQAMQPQHQERYPEPQAEPYRGHPGIVPRPQPRVPVAPQYFPMPLEQTTPSPRKKSNDTPKQPKGQKRKSGNLDDTENSSKKKKKRHGKKSHHRTPQASQPPVIVISSESPTSRRIKKERFD</sequence>
<name>A0AA40BXS7_9PEZI</name>
<evidence type="ECO:0000313" key="3">
    <source>
        <dbReference type="Proteomes" id="UP001175000"/>
    </source>
</evidence>
<accession>A0AA40BXS7</accession>